<reference evidence="1" key="1">
    <citation type="submission" date="2016-10" db="EMBL/GenBank/DDBJ databases">
        <authorList>
            <person name="Varghese N."/>
        </authorList>
    </citation>
    <scope>NUCLEOTIDE SEQUENCE</scope>
</reference>
<evidence type="ECO:0000313" key="1">
    <source>
        <dbReference type="EMBL" id="ASF00133.1"/>
    </source>
</evidence>
<sequence length="302" mass="32898">MTAYNFLKESNVHLVYGGSRYLLKTTPDVSFSQTFAEDAYEVKTLHDQTKMFQGTSITKANPADFSFTVSLTTEKDETIVKSLLTDYDATEGQTRINSFDLYIVSSESTFKLNECVITNGDFNLSKGSALTLTVSGQAQKLERVGNASYSLPGSLVSASSTRTPTLSLIDVEVGGSDVSNIISATLSVQNEIEWTPYETLHSSLSVTNASNAMYPSGFTLGRRVVSGNIVQYVTSNNSSTVQSFNTDTTVRVKTVVNGSTFLDANLANCMFTKRTDITDVFTQAFDYRLIGNPANLSTVITY</sequence>
<reference evidence="1" key="2">
    <citation type="journal article" date="2017" name="Nat. Commun.">
        <title>Single-virus genomics reveals hidden cosmopolitan and abundant viruses.</title>
        <authorList>
            <person name="Martinez-Hernandez F."/>
            <person name="Fornas O."/>
            <person name="Lluesma Gomez M."/>
            <person name="Bolduc B."/>
            <person name="de la Cruz Pena M.J."/>
            <person name="Martinez J.M."/>
            <person name="Anton J."/>
            <person name="Gasol J.M."/>
            <person name="Rosselli R."/>
            <person name="Rodriguez-Valera F."/>
            <person name="Sullivan M.B."/>
            <person name="Acinas S.G."/>
            <person name="Martinez-Garcia M."/>
        </authorList>
    </citation>
    <scope>NUCLEOTIDE SEQUENCE</scope>
</reference>
<accession>A0A218MLH1</accession>
<proteinExistence type="predicted"/>
<dbReference type="Pfam" id="PF23779">
    <property type="entry name" value="Baseplate_Tube_p140"/>
    <property type="match status" value="1"/>
</dbReference>
<organism evidence="1">
    <name type="scientific">uncultured virus</name>
    <dbReference type="NCBI Taxonomy" id="340016"/>
    <lineage>
        <taxon>Viruses</taxon>
        <taxon>environmental samples</taxon>
    </lineage>
</organism>
<dbReference type="EMBL" id="KY052815">
    <property type="protein sequence ID" value="ASF00133.1"/>
    <property type="molecule type" value="Genomic_DNA"/>
</dbReference>
<protein>
    <submittedName>
        <fullName evidence="1">Putative minor tail protein</fullName>
    </submittedName>
</protein>
<dbReference type="InterPro" id="IPR056389">
    <property type="entry name" value="Baseplate_tube_p140"/>
</dbReference>
<name>A0A218MLH1_9VIRU</name>